<sequence length="72" mass="8125">MADFQRSSLADRDIDQAIAALKKGANLLKYGREKTQSWGSQNQSWSTVSTVSFYALISIELTVENFETRDHV</sequence>
<proteinExistence type="predicted"/>
<comment type="caution">
    <text evidence="1">The sequence shown here is derived from an EMBL/GenBank/DDBJ whole genome shotgun (WGS) entry which is preliminary data.</text>
</comment>
<dbReference type="EMBL" id="JACXVP010000060">
    <property type="protein sequence ID" value="KAG5568716.1"/>
    <property type="molecule type" value="Genomic_DNA"/>
</dbReference>
<dbReference type="OrthoDB" id="1678487at2759"/>
<reference evidence="1" key="1">
    <citation type="submission" date="2020-09" db="EMBL/GenBank/DDBJ databases">
        <title>De no assembly of potato wild relative species, Solanum commersonii.</title>
        <authorList>
            <person name="Cho K."/>
        </authorList>
    </citation>
    <scope>NUCLEOTIDE SEQUENCE</scope>
    <source>
        <strain evidence="1">LZ3.2</strain>
        <tissue evidence="1">Leaf</tissue>
    </source>
</reference>
<dbReference type="Proteomes" id="UP000824120">
    <property type="component" value="Unassembled WGS sequence"/>
</dbReference>
<organism evidence="1 2">
    <name type="scientific">Solanum commersonii</name>
    <name type="common">Commerson's wild potato</name>
    <name type="synonym">Commerson's nightshade</name>
    <dbReference type="NCBI Taxonomy" id="4109"/>
    <lineage>
        <taxon>Eukaryota</taxon>
        <taxon>Viridiplantae</taxon>
        <taxon>Streptophyta</taxon>
        <taxon>Embryophyta</taxon>
        <taxon>Tracheophyta</taxon>
        <taxon>Spermatophyta</taxon>
        <taxon>Magnoliopsida</taxon>
        <taxon>eudicotyledons</taxon>
        <taxon>Gunneridae</taxon>
        <taxon>Pentapetalae</taxon>
        <taxon>asterids</taxon>
        <taxon>lamiids</taxon>
        <taxon>Solanales</taxon>
        <taxon>Solanaceae</taxon>
        <taxon>Solanoideae</taxon>
        <taxon>Solaneae</taxon>
        <taxon>Solanum</taxon>
    </lineage>
</organism>
<accession>A0A9J5W011</accession>
<dbReference type="AlphaFoldDB" id="A0A9J5W011"/>
<evidence type="ECO:0000313" key="1">
    <source>
        <dbReference type="EMBL" id="KAG5568716.1"/>
    </source>
</evidence>
<keyword evidence="2" id="KW-1185">Reference proteome</keyword>
<name>A0A9J5W011_SOLCO</name>
<gene>
    <name evidence="1" type="ORF">H5410_064270</name>
</gene>
<protein>
    <submittedName>
        <fullName evidence="1">Uncharacterized protein</fullName>
    </submittedName>
</protein>
<evidence type="ECO:0000313" key="2">
    <source>
        <dbReference type="Proteomes" id="UP000824120"/>
    </source>
</evidence>